<dbReference type="PRINTS" id="PR00123">
    <property type="entry name" value="ATPASEA"/>
</dbReference>
<dbReference type="InterPro" id="IPR000568">
    <property type="entry name" value="ATP_synth_F0_asu"/>
</dbReference>
<evidence type="ECO:0000256" key="6">
    <source>
        <dbReference type="ARBA" id="ARBA00022781"/>
    </source>
</evidence>
<evidence type="ECO:0000256" key="4">
    <source>
        <dbReference type="ARBA" id="ARBA00022547"/>
    </source>
</evidence>
<keyword evidence="5 11" id="KW-0812">Transmembrane</keyword>
<accession>A0A2R4MGT4</accession>
<evidence type="ECO:0000256" key="5">
    <source>
        <dbReference type="ARBA" id="ARBA00022692"/>
    </source>
</evidence>
<evidence type="ECO:0000313" key="14">
    <source>
        <dbReference type="Proteomes" id="UP000258927"/>
    </source>
</evidence>
<keyword evidence="7 11" id="KW-1133">Transmembrane helix</keyword>
<feature type="transmembrane region" description="Helical" evidence="11">
    <location>
        <begin position="120"/>
        <end position="140"/>
    </location>
</feature>
<dbReference type="HAMAP" id="MF_01393">
    <property type="entry name" value="ATP_synth_a_bact"/>
    <property type="match status" value="1"/>
</dbReference>
<dbReference type="InterPro" id="IPR035908">
    <property type="entry name" value="F0_ATP_A_sf"/>
</dbReference>
<dbReference type="Gene3D" id="1.20.120.220">
    <property type="entry name" value="ATP synthase, F0 complex, subunit A"/>
    <property type="match status" value="1"/>
</dbReference>
<evidence type="ECO:0000256" key="12">
    <source>
        <dbReference type="RuleBase" id="RU000483"/>
    </source>
</evidence>
<evidence type="ECO:0000256" key="3">
    <source>
        <dbReference type="ARBA" id="ARBA00022448"/>
    </source>
</evidence>
<dbReference type="STRING" id="1122213.GCA_000423365_00386"/>
<evidence type="ECO:0000256" key="11">
    <source>
        <dbReference type="HAMAP-Rule" id="MF_01393"/>
    </source>
</evidence>
<keyword evidence="3 11" id="KW-0813">Transport</keyword>
<keyword evidence="6 11" id="KW-0375">Hydrogen ion transport</keyword>
<dbReference type="InterPro" id="IPR045083">
    <property type="entry name" value="ATP_synth_F0_asu_bact/mt"/>
</dbReference>
<evidence type="ECO:0000256" key="7">
    <source>
        <dbReference type="ARBA" id="ARBA00022989"/>
    </source>
</evidence>
<dbReference type="GO" id="GO:0045259">
    <property type="term" value="C:proton-transporting ATP synthase complex"/>
    <property type="evidence" value="ECO:0007669"/>
    <property type="project" value="UniProtKB-KW"/>
</dbReference>
<comment type="subcellular location">
    <subcellularLocation>
        <location evidence="11 12">Cell membrane</location>
        <topology evidence="11 12">Multi-pass membrane protein</topology>
    </subcellularLocation>
    <subcellularLocation>
        <location evidence="1">Membrane</location>
        <topology evidence="1">Multi-pass membrane protein</topology>
    </subcellularLocation>
</comment>
<keyword evidence="4 11" id="KW-0138">CF(0)</keyword>
<keyword evidence="11" id="KW-1003">Cell membrane</keyword>
<keyword evidence="14" id="KW-1185">Reference proteome</keyword>
<dbReference type="CDD" id="cd00310">
    <property type="entry name" value="ATP-synt_Fo_a_6"/>
    <property type="match status" value="1"/>
</dbReference>
<dbReference type="GO" id="GO:0005886">
    <property type="term" value="C:plasma membrane"/>
    <property type="evidence" value="ECO:0007669"/>
    <property type="project" value="UniProtKB-SubCell"/>
</dbReference>
<feature type="transmembrane region" description="Helical" evidence="11">
    <location>
        <begin position="191"/>
        <end position="214"/>
    </location>
</feature>
<keyword evidence="9 11" id="KW-0472">Membrane</keyword>
<dbReference type="SUPFAM" id="SSF81336">
    <property type="entry name" value="F1F0 ATP synthase subunit A"/>
    <property type="match status" value="1"/>
</dbReference>
<feature type="transmembrane region" description="Helical" evidence="11">
    <location>
        <begin position="90"/>
        <end position="114"/>
    </location>
</feature>
<dbReference type="PANTHER" id="PTHR11410">
    <property type="entry name" value="ATP SYNTHASE SUBUNIT A"/>
    <property type="match status" value="1"/>
</dbReference>
<dbReference type="NCBIfam" id="NF004482">
    <property type="entry name" value="PRK05815.2-4"/>
    <property type="match status" value="1"/>
</dbReference>
<dbReference type="Pfam" id="PF00119">
    <property type="entry name" value="ATP-synt_A"/>
    <property type="match status" value="1"/>
</dbReference>
<dbReference type="InterPro" id="IPR023011">
    <property type="entry name" value="ATP_synth_F0_asu_AS"/>
</dbReference>
<dbReference type="FunFam" id="1.20.120.220:FF:000003">
    <property type="entry name" value="ATP synthase subunit a"/>
    <property type="match status" value="1"/>
</dbReference>
<dbReference type="PROSITE" id="PS00449">
    <property type="entry name" value="ATPASE_A"/>
    <property type="match status" value="1"/>
</dbReference>
<protein>
    <recommendedName>
        <fullName evidence="11 12">ATP synthase subunit a</fullName>
    </recommendedName>
    <alternativeName>
        <fullName evidence="11">ATP synthase F0 sector subunit a</fullName>
    </alternativeName>
    <alternativeName>
        <fullName evidence="11">F-ATPase subunit 6</fullName>
    </alternativeName>
</protein>
<reference evidence="13 14" key="1">
    <citation type="submission" date="2017-05" db="EMBL/GenBank/DDBJ databases">
        <title>Genome Analysis of Maritalea myrionectae HL2708#5.</title>
        <authorList>
            <consortium name="Cotde Inc.-PKNU"/>
            <person name="Jang D."/>
            <person name="Oh H.-M."/>
        </authorList>
    </citation>
    <scope>NUCLEOTIDE SEQUENCE [LARGE SCALE GENOMIC DNA]</scope>
    <source>
        <strain evidence="13 14">HL2708#5</strain>
    </source>
</reference>
<dbReference type="NCBIfam" id="TIGR01131">
    <property type="entry name" value="ATP_synt_6_or_A"/>
    <property type="match status" value="1"/>
</dbReference>
<evidence type="ECO:0000256" key="10">
    <source>
        <dbReference type="ARBA" id="ARBA00023310"/>
    </source>
</evidence>
<feature type="transmembrane region" description="Helical" evidence="11">
    <location>
        <begin position="149"/>
        <end position="171"/>
    </location>
</feature>
<evidence type="ECO:0000256" key="8">
    <source>
        <dbReference type="ARBA" id="ARBA00023065"/>
    </source>
</evidence>
<sequence length="255" mass="27478">MANDPIKQFKITDIFTIGGAGEGETGGFEIAFTNSALFMVITVVSISAFLILSTRGRGLVPGRLQLLSEMLYEFVANMVRSSAGTEGMKFFPFVFSLFMFVLVANLFGMVPYFFTVTSHIIVTFALAMLVISVVIIYGFMRNGLGFLKLFVPAGVPGYVLPIVIPIEIVSFLSRPISLSVRLFANMLAGHITLKVFAGFIVSLSSLGAVGVLGATLPFAMTVALTALEFLVSALQAYVFAVLTSMYLNDAIHPSH</sequence>
<gene>
    <name evidence="11" type="primary">atpB</name>
    <name evidence="13" type="ORF">MXMO3_02750</name>
</gene>
<dbReference type="AlphaFoldDB" id="A0A2R4MGT4"/>
<dbReference type="GO" id="GO:0046933">
    <property type="term" value="F:proton-transporting ATP synthase activity, rotational mechanism"/>
    <property type="evidence" value="ECO:0007669"/>
    <property type="project" value="UniProtKB-UniRule"/>
</dbReference>
<name>A0A2R4MGT4_9HYPH</name>
<comment type="similarity">
    <text evidence="2 11 12">Belongs to the ATPase A chain family.</text>
</comment>
<evidence type="ECO:0000256" key="1">
    <source>
        <dbReference type="ARBA" id="ARBA00004141"/>
    </source>
</evidence>
<evidence type="ECO:0000256" key="9">
    <source>
        <dbReference type="ARBA" id="ARBA00023136"/>
    </source>
</evidence>
<comment type="function">
    <text evidence="11 12">Key component of the proton channel; it plays a direct role in the translocation of protons across the membrane.</text>
</comment>
<keyword evidence="8 11" id="KW-0406">Ion transport</keyword>
<feature type="transmembrane region" description="Helical" evidence="11">
    <location>
        <begin position="30"/>
        <end position="52"/>
    </location>
</feature>
<dbReference type="KEGG" id="mmyr:MXMO3_02750"/>
<dbReference type="EMBL" id="CP021330">
    <property type="protein sequence ID" value="AVX05261.1"/>
    <property type="molecule type" value="Genomic_DNA"/>
</dbReference>
<dbReference type="RefSeq" id="WP_027833624.1">
    <property type="nucleotide sequence ID" value="NZ_CP021330.1"/>
</dbReference>
<evidence type="ECO:0000313" key="13">
    <source>
        <dbReference type="EMBL" id="AVX05261.1"/>
    </source>
</evidence>
<evidence type="ECO:0000256" key="2">
    <source>
        <dbReference type="ARBA" id="ARBA00006810"/>
    </source>
</evidence>
<proteinExistence type="inferred from homology"/>
<feature type="transmembrane region" description="Helical" evidence="11">
    <location>
        <begin position="226"/>
        <end position="247"/>
    </location>
</feature>
<dbReference type="PANTHER" id="PTHR11410:SF0">
    <property type="entry name" value="ATP SYNTHASE SUBUNIT A"/>
    <property type="match status" value="1"/>
</dbReference>
<dbReference type="Proteomes" id="UP000258927">
    <property type="component" value="Chromosome"/>
</dbReference>
<keyword evidence="10 11" id="KW-0066">ATP synthesis</keyword>
<organism evidence="13 14">
    <name type="scientific">Maritalea myrionectae</name>
    <dbReference type="NCBI Taxonomy" id="454601"/>
    <lineage>
        <taxon>Bacteria</taxon>
        <taxon>Pseudomonadati</taxon>
        <taxon>Pseudomonadota</taxon>
        <taxon>Alphaproteobacteria</taxon>
        <taxon>Hyphomicrobiales</taxon>
        <taxon>Devosiaceae</taxon>
        <taxon>Maritalea</taxon>
    </lineage>
</organism>